<dbReference type="Proteomes" id="UP000193986">
    <property type="component" value="Unassembled WGS sequence"/>
</dbReference>
<dbReference type="EMBL" id="MCFC01000046">
    <property type="protein sequence ID" value="ORY26582.1"/>
    <property type="molecule type" value="Genomic_DNA"/>
</dbReference>
<feature type="region of interest" description="Disordered" evidence="5">
    <location>
        <begin position="21"/>
        <end position="48"/>
    </location>
</feature>
<comment type="function">
    <text evidence="3">Regulates mitochondrial small subunit maturation by controlling 15S rRNA 5'-end processing. Localizes to the 5' precursor of the 15S rRNA in a position that is subsequently occupied by mS47 in the mature yeast mtSSU. Uses structure and sequence-specific RNA recognition, binding to a single-stranded region of the precursor and specifically recognizing bases -6 to -1. The exchange of Ccm1 for mS47 is coupled to the irreversible removal of precursor rRNA that is accompanied by conformational changes of the mitoribosomal proteins uS5m and mS26. These conformational changes signal completion of 5'-end rRNA processing through protection of the mature 5'-end of the 15S rRNA and stabilization of mS47. The removal of the 5' precursor together with the dissociation of Ccm1 may be catalyzed by the 5'-3' exoribonuclease Pet127. Involved in the specific removal of group I introns in mitochondrial encoded transcripts.</text>
</comment>
<evidence type="ECO:0000256" key="3">
    <source>
        <dbReference type="ARBA" id="ARBA00044493"/>
    </source>
</evidence>
<dbReference type="PANTHER" id="PTHR47936:SF1">
    <property type="entry name" value="PENTATRICOPEPTIDE REPEAT-CONTAINING PROTEIN GUN1, CHLOROPLASTIC"/>
    <property type="match status" value="1"/>
</dbReference>
<organism evidence="6 7">
    <name type="scientific">Naematelia encephala</name>
    <dbReference type="NCBI Taxonomy" id="71784"/>
    <lineage>
        <taxon>Eukaryota</taxon>
        <taxon>Fungi</taxon>
        <taxon>Dikarya</taxon>
        <taxon>Basidiomycota</taxon>
        <taxon>Agaricomycotina</taxon>
        <taxon>Tremellomycetes</taxon>
        <taxon>Tremellales</taxon>
        <taxon>Naemateliaceae</taxon>
        <taxon>Naematelia</taxon>
    </lineage>
</organism>
<dbReference type="PANTHER" id="PTHR47936">
    <property type="entry name" value="PPR_LONG DOMAIN-CONTAINING PROTEIN"/>
    <property type="match status" value="1"/>
</dbReference>
<evidence type="ECO:0000256" key="4">
    <source>
        <dbReference type="ARBA" id="ARBA00044511"/>
    </source>
</evidence>
<name>A0A1Y2AVM1_9TREE</name>
<proteinExistence type="inferred from homology"/>
<dbReference type="AlphaFoldDB" id="A0A1Y2AVM1"/>
<dbReference type="InParanoid" id="A0A1Y2AVM1"/>
<keyword evidence="7" id="KW-1185">Reference proteome</keyword>
<comment type="caution">
    <text evidence="6">The sequence shown here is derived from an EMBL/GenBank/DDBJ whole genome shotgun (WGS) entry which is preliminary data.</text>
</comment>
<dbReference type="InterPro" id="IPR011990">
    <property type="entry name" value="TPR-like_helical_dom_sf"/>
</dbReference>
<feature type="region of interest" description="Disordered" evidence="5">
    <location>
        <begin position="903"/>
        <end position="958"/>
    </location>
</feature>
<gene>
    <name evidence="6" type="ORF">BCR39DRAFT_540638</name>
</gene>
<evidence type="ECO:0000313" key="6">
    <source>
        <dbReference type="EMBL" id="ORY26582.1"/>
    </source>
</evidence>
<feature type="region of interest" description="Disordered" evidence="5">
    <location>
        <begin position="168"/>
        <end position="192"/>
    </location>
</feature>
<evidence type="ECO:0000313" key="7">
    <source>
        <dbReference type="Proteomes" id="UP000193986"/>
    </source>
</evidence>
<evidence type="ECO:0000256" key="1">
    <source>
        <dbReference type="ARBA" id="ARBA00006192"/>
    </source>
</evidence>
<sequence length="958" mass="107361">MLVPSITRRIIRARSLRQATRSYASQAQDGHVLPQIPPNSPLAPPSEYSRMFPLYPAPKIERNSRGVPLHLKESSKEPEPTESPNEIDVRAKRVMKREITLKAVEGLPPYKEADLRKFYVALVESGLESTDESLGMITAGEDSHGRLGKDRRREILAALEDRLIGSASTSTSTLKRGEDLGNVPTSSSSKNGNSHLRIATVLRAVALPSTKGKEREEAGFAHLSMGLVGRTEWNALFEEFIERNDARGAEALLEVMANHGMSYDSSFIERIQALDAELGRSHDVARLSADYLHSGLELNDKQHDAFLSSLFHSNPPKPDAAIAYLREFESLGQPRPQSSYNLVLFSLATGTRTFQPNSRTRALAWDLFSHMRLMAHPLPTKEVYCTMIRLCSDPRDPQPERARDLWVEMTNEGEKIDPQRQEYDAIIRALSSTKETYLEAFDLLRQMLARHFDATFVPFADDPARVWSRYVPTAETFSALLEGTKRAGELNRARWILSEVVRLGRASASHGNGVATGPDSEIMTGVFMTYAAWQPTVRKDELKIKESRNDGQDVIEEDNTSLDVNVLEDVAGTAIGSTVRREDAAYHPQTSADAIREADALFDRILHDQLSSDASSTYATAPFRDVRLTTRLVNAYLSVHLAHAPSINAAREKWVETWSSVSVKPNGWSYLFVLEKCATGTRWGMSKQDRIDADSWGAKIWDEYHAWSNSDRTAYTLALASESASGNVNVTKDVSEATLILSDTSKKRQRWLEGLGERQTERAWRAAVRIFAISGDLDRALGLLEEFHKVYPPTAITQTYKPYIAPKLEISMAPRTDTAEPDLPPHLLFSDVSILHERCLRDDHFRGMDVVKFITSAYEGELRTRMKWRLRGVGVERELANSKGDKRQSSKRIKGAQTKIVPSVGEPEVVKKNRNRSRWNERKLGSSKPAKRLAVRKPLLRIGQKQQVQGQGQGQKGN</sequence>
<comment type="similarity">
    <text evidence="1">Belongs to the CCM1 family.</text>
</comment>
<evidence type="ECO:0008006" key="8">
    <source>
        <dbReference type="Google" id="ProtNLM"/>
    </source>
</evidence>
<dbReference type="Gene3D" id="1.25.40.10">
    <property type="entry name" value="Tetratricopeptide repeat domain"/>
    <property type="match status" value="1"/>
</dbReference>
<feature type="compositionally biased region" description="Basic residues" evidence="5">
    <location>
        <begin position="929"/>
        <end position="939"/>
    </location>
</feature>
<evidence type="ECO:0000256" key="5">
    <source>
        <dbReference type="SAM" id="MobiDB-lite"/>
    </source>
</evidence>
<dbReference type="OrthoDB" id="5588846at2759"/>
<feature type="compositionally biased region" description="Pro residues" evidence="5">
    <location>
        <begin position="35"/>
        <end position="44"/>
    </location>
</feature>
<keyword evidence="2" id="KW-0677">Repeat</keyword>
<evidence type="ECO:0000256" key="2">
    <source>
        <dbReference type="ARBA" id="ARBA00022737"/>
    </source>
</evidence>
<comment type="subunit">
    <text evidence="4">Binds to mitochondrial small subunit 15S rRNA.</text>
</comment>
<feature type="compositionally biased region" description="Polar residues" evidence="5">
    <location>
        <begin position="183"/>
        <end position="192"/>
    </location>
</feature>
<reference evidence="6 7" key="1">
    <citation type="submission" date="2016-07" db="EMBL/GenBank/DDBJ databases">
        <title>Pervasive Adenine N6-methylation of Active Genes in Fungi.</title>
        <authorList>
            <consortium name="DOE Joint Genome Institute"/>
            <person name="Mondo S.J."/>
            <person name="Dannebaum R.O."/>
            <person name="Kuo R.C."/>
            <person name="Labutti K."/>
            <person name="Haridas S."/>
            <person name="Kuo A."/>
            <person name="Salamov A."/>
            <person name="Ahrendt S.R."/>
            <person name="Lipzen A."/>
            <person name="Sullivan W."/>
            <person name="Andreopoulos W.B."/>
            <person name="Clum A."/>
            <person name="Lindquist E."/>
            <person name="Daum C."/>
            <person name="Ramamoorthy G.K."/>
            <person name="Gryganskyi A."/>
            <person name="Culley D."/>
            <person name="Magnuson J.K."/>
            <person name="James T.Y."/>
            <person name="O'Malley M.A."/>
            <person name="Stajich J.E."/>
            <person name="Spatafora J.W."/>
            <person name="Visel A."/>
            <person name="Grigoriev I.V."/>
        </authorList>
    </citation>
    <scope>NUCLEOTIDE SEQUENCE [LARGE SCALE GENOMIC DNA]</scope>
    <source>
        <strain evidence="6 7">68-887.2</strain>
    </source>
</reference>
<dbReference type="STRING" id="71784.A0A1Y2AVM1"/>
<accession>A0A1Y2AVM1</accession>
<protein>
    <recommendedName>
        <fullName evidence="8">Pentatricopeptide repeat domain-containing protein</fullName>
    </recommendedName>
</protein>